<sequence>MEVLISVAVISLLVVILASITDLTRKVWLRTSAKVEQFRAAREAFDTITRRLAEATLNTYWDYDNPANPQRYIRQSELRFLSGPMDKIAGAAPSGKTWSTHGIFFQSPAGLVNPNATVDGGGLNNLLNTCGYFVEFGDNTAARPPFSQPRFRSRLYELIQPRDDLSIYKETSGQPSYTGRNWFTSSLAGSTRPVHILADNIIALVFVPKLSSQDDQTESRLAPELLYDSTDARTDASINPKNQLPPVVQVTMIAIDENSAARLTTGTSPPDFGLAGKFAFGSGAAAKVEQDLQDLQDHLAKQNINFRVFTANVVVRAARWSTEQSN</sequence>
<accession>A0A146G631</accession>
<evidence type="ECO:0000313" key="2">
    <source>
        <dbReference type="Proteomes" id="UP000076023"/>
    </source>
</evidence>
<name>A0A146G631_TERSA</name>
<comment type="caution">
    <text evidence="1">The sequence shown here is derived from an EMBL/GenBank/DDBJ whole genome shotgun (WGS) entry which is preliminary data.</text>
</comment>
<dbReference type="EMBL" id="BDCO01000002">
    <property type="protein sequence ID" value="GAT32258.1"/>
    <property type="molecule type" value="Genomic_DNA"/>
</dbReference>
<gene>
    <name evidence="1" type="ORF">TSACC_2656</name>
</gene>
<organism evidence="1 2">
    <name type="scientific">Terrimicrobium sacchariphilum</name>
    <dbReference type="NCBI Taxonomy" id="690879"/>
    <lineage>
        <taxon>Bacteria</taxon>
        <taxon>Pseudomonadati</taxon>
        <taxon>Verrucomicrobiota</taxon>
        <taxon>Terrimicrobiia</taxon>
        <taxon>Terrimicrobiales</taxon>
        <taxon>Terrimicrobiaceae</taxon>
        <taxon>Terrimicrobium</taxon>
    </lineage>
</organism>
<keyword evidence="2" id="KW-1185">Reference proteome</keyword>
<proteinExistence type="predicted"/>
<evidence type="ECO:0000313" key="1">
    <source>
        <dbReference type="EMBL" id="GAT32258.1"/>
    </source>
</evidence>
<dbReference type="NCBIfam" id="TIGR02599">
    <property type="entry name" value="Verru_Chthon cassette protein C"/>
    <property type="match status" value="1"/>
</dbReference>
<dbReference type="AlphaFoldDB" id="A0A146G631"/>
<dbReference type="STRING" id="690879.TSACC_2656"/>
<protein>
    <submittedName>
        <fullName evidence="1">Verru_Chthon cassette protein C</fullName>
    </submittedName>
</protein>
<reference evidence="2" key="1">
    <citation type="journal article" date="2017" name="Genome Announc.">
        <title>Draft Genome Sequence of Terrimicrobium sacchariphilum NM-5T, a Facultative Anaerobic Soil Bacterium of the Class Spartobacteria.</title>
        <authorList>
            <person name="Qiu Y.L."/>
            <person name="Tourlousse D.M."/>
            <person name="Matsuura N."/>
            <person name="Ohashi A."/>
            <person name="Sekiguchi Y."/>
        </authorList>
    </citation>
    <scope>NUCLEOTIDE SEQUENCE [LARGE SCALE GENOMIC DNA]</scope>
    <source>
        <strain evidence="2">NM-5</strain>
    </source>
</reference>
<dbReference type="InParanoid" id="A0A146G631"/>
<dbReference type="InterPro" id="IPR019839">
    <property type="entry name" value="Verru/Chthon_C"/>
</dbReference>
<dbReference type="Proteomes" id="UP000076023">
    <property type="component" value="Unassembled WGS sequence"/>
</dbReference>